<dbReference type="GO" id="GO:0042171">
    <property type="term" value="F:lysophosphatidic acid acyltransferase activity"/>
    <property type="evidence" value="ECO:0007669"/>
    <property type="project" value="TreeGrafter"/>
</dbReference>
<feature type="domain" description="Serine aminopeptidase S33" evidence="1">
    <location>
        <begin position="35"/>
        <end position="141"/>
    </location>
</feature>
<dbReference type="InterPro" id="IPR017208">
    <property type="entry name" value="UCP037442_abhydr"/>
</dbReference>
<dbReference type="GO" id="GO:0006654">
    <property type="term" value="P:phosphatidic acid biosynthetic process"/>
    <property type="evidence" value="ECO:0007669"/>
    <property type="project" value="TreeGrafter"/>
</dbReference>
<dbReference type="OrthoDB" id="4536625at2"/>
<dbReference type="GO" id="GO:0055088">
    <property type="term" value="P:lipid homeostasis"/>
    <property type="evidence" value="ECO:0007669"/>
    <property type="project" value="TreeGrafter"/>
</dbReference>
<dbReference type="Gene3D" id="3.40.50.1820">
    <property type="entry name" value="alpha/beta hydrolase"/>
    <property type="match status" value="1"/>
</dbReference>
<dbReference type="GO" id="GO:0052689">
    <property type="term" value="F:carboxylic ester hydrolase activity"/>
    <property type="evidence" value="ECO:0007669"/>
    <property type="project" value="TreeGrafter"/>
</dbReference>
<organism evidence="2 3">
    <name type="scientific">Luteipulveratus halotolerans</name>
    <dbReference type="NCBI Taxonomy" id="1631356"/>
    <lineage>
        <taxon>Bacteria</taxon>
        <taxon>Bacillati</taxon>
        <taxon>Actinomycetota</taxon>
        <taxon>Actinomycetes</taxon>
        <taxon>Micrococcales</taxon>
        <taxon>Dermacoccaceae</taxon>
        <taxon>Luteipulveratus</taxon>
    </lineage>
</organism>
<dbReference type="SUPFAM" id="SSF53474">
    <property type="entry name" value="alpha/beta-Hydrolases"/>
    <property type="match status" value="1"/>
</dbReference>
<reference evidence="3" key="1">
    <citation type="submission" date="2015-03" db="EMBL/GenBank/DDBJ databases">
        <title>Luteipulveratus halotolerans sp. nov., a novel actinobacterium (Dermacoccaceae) from Sarawak, Malaysia.</title>
        <authorList>
            <person name="Juboi H."/>
            <person name="Basik A."/>
            <person name="Shamsul S.S."/>
            <person name="Arnold P."/>
            <person name="Schmitt E.K."/>
            <person name="Sanglier J.-J."/>
            <person name="Yeo T."/>
        </authorList>
    </citation>
    <scope>NUCLEOTIDE SEQUENCE [LARGE SCALE GENOMIC DNA]</scope>
    <source>
        <strain evidence="3">C296001</strain>
    </source>
</reference>
<dbReference type="Pfam" id="PF12146">
    <property type="entry name" value="Hydrolase_4"/>
    <property type="match status" value="1"/>
</dbReference>
<dbReference type="AlphaFoldDB" id="A0A0L6CLK0"/>
<proteinExistence type="predicted"/>
<evidence type="ECO:0000259" key="1">
    <source>
        <dbReference type="Pfam" id="PF12146"/>
    </source>
</evidence>
<dbReference type="InterPro" id="IPR022742">
    <property type="entry name" value="Hydrolase_4"/>
</dbReference>
<name>A0A0L6CLK0_9MICO</name>
<evidence type="ECO:0000313" key="3">
    <source>
        <dbReference type="Proteomes" id="UP000037397"/>
    </source>
</evidence>
<sequence>MSNEAKEPTVQVPLPDGSQLEVTLTEVDDAGAPVLIVWPAFGAKARFYGQLARALAARGIASAVVEWRGQGGSTPRVDRDASFGYHDLASVDAPAVTAAVRAARPHSPLVLLGHSLGGHVSTLYATTHPGEVDGLILVGSASPYFRGYGWTGIPRSYIGTSFMALTSRVVGYWPGDRLKFWGRQSTVLIRDWSRLSRTGRWQPAGADVDYENAMETAQLDVLTISIEGDPLAPVKAVHALTDRLRSARVTSWHSARRVGHIQWVRNHDEILDRIEQWLKVTVA</sequence>
<gene>
    <name evidence="2" type="ORF">VV01_17305</name>
</gene>
<dbReference type="PANTHER" id="PTHR42886:SF29">
    <property type="entry name" value="PUMMELIG, ISOFORM A"/>
    <property type="match status" value="1"/>
</dbReference>
<accession>A0A0L6CLK0</accession>
<dbReference type="STRING" id="1631356.VV01_17305"/>
<comment type="caution">
    <text evidence="2">The sequence shown here is derived from an EMBL/GenBank/DDBJ whole genome shotgun (WGS) entry which is preliminary data.</text>
</comment>
<evidence type="ECO:0000313" key="2">
    <source>
        <dbReference type="EMBL" id="KNX38505.1"/>
    </source>
</evidence>
<dbReference type="PIRSF" id="PIRSF037442">
    <property type="entry name" value="UCP037442_abhydr"/>
    <property type="match status" value="1"/>
</dbReference>
<protein>
    <recommendedName>
        <fullName evidence="1">Serine aminopeptidase S33 domain-containing protein</fullName>
    </recommendedName>
</protein>
<dbReference type="PANTHER" id="PTHR42886">
    <property type="entry name" value="RE40534P-RELATED"/>
    <property type="match status" value="1"/>
</dbReference>
<dbReference type="InterPro" id="IPR029058">
    <property type="entry name" value="AB_hydrolase_fold"/>
</dbReference>
<dbReference type="EMBL" id="LAIR01000002">
    <property type="protein sequence ID" value="KNX38505.1"/>
    <property type="molecule type" value="Genomic_DNA"/>
</dbReference>
<keyword evidence="3" id="KW-1185">Reference proteome</keyword>
<dbReference type="Proteomes" id="UP000037397">
    <property type="component" value="Unassembled WGS sequence"/>
</dbReference>